<evidence type="ECO:0000313" key="5">
    <source>
        <dbReference type="EMBL" id="KAA1163429.1"/>
    </source>
</evidence>
<dbReference type="Proteomes" id="UP000324162">
    <property type="component" value="Unassembled WGS sequence"/>
</dbReference>
<name>A0A063KN61_9GAMM</name>
<dbReference type="NCBIfam" id="TIGR01730">
    <property type="entry name" value="RND_mfp"/>
    <property type="match status" value="1"/>
</dbReference>
<dbReference type="Pfam" id="PF25876">
    <property type="entry name" value="HH_MFP_RND"/>
    <property type="match status" value="1"/>
</dbReference>
<dbReference type="Gene3D" id="2.40.420.20">
    <property type="match status" value="1"/>
</dbReference>
<dbReference type="EMBL" id="JJNZ01000024">
    <property type="protein sequence ID" value="KDC51528.1"/>
    <property type="molecule type" value="Genomic_DNA"/>
</dbReference>
<accession>A0A063KN61</accession>
<dbReference type="PANTHER" id="PTHR30469">
    <property type="entry name" value="MULTIDRUG RESISTANCE PROTEIN MDTA"/>
    <property type="match status" value="1"/>
</dbReference>
<protein>
    <submittedName>
        <fullName evidence="5 6">RND transporter</fullName>
    </submittedName>
</protein>
<dbReference type="InterPro" id="IPR058627">
    <property type="entry name" value="MdtA-like_C"/>
</dbReference>
<dbReference type="GO" id="GO:0015562">
    <property type="term" value="F:efflux transmembrane transporter activity"/>
    <property type="evidence" value="ECO:0007669"/>
    <property type="project" value="TreeGrafter"/>
</dbReference>
<evidence type="ECO:0000256" key="1">
    <source>
        <dbReference type="ARBA" id="ARBA00009477"/>
    </source>
</evidence>
<dbReference type="Pfam" id="PF25967">
    <property type="entry name" value="RND-MFP_C"/>
    <property type="match status" value="1"/>
</dbReference>
<gene>
    <name evidence="6" type="ORF">DC53_08130</name>
    <name evidence="5" type="ORF">EU508_04400</name>
    <name evidence="4" type="ORF">EU509_07960</name>
</gene>
<dbReference type="InterPro" id="IPR058624">
    <property type="entry name" value="MdtA-like_HH"/>
</dbReference>
<dbReference type="PANTHER" id="PTHR30469:SF11">
    <property type="entry name" value="BLL4320 PROTEIN"/>
    <property type="match status" value="1"/>
</dbReference>
<dbReference type="RefSeq" id="WP_007376271.1">
    <property type="nucleotide sequence ID" value="NZ_JBBMQV010000008.1"/>
</dbReference>
<dbReference type="Gene3D" id="1.10.287.470">
    <property type="entry name" value="Helix hairpin bin"/>
    <property type="match status" value="1"/>
</dbReference>
<feature type="domain" description="Multidrug resistance protein MdtA-like alpha-helical hairpin" evidence="2">
    <location>
        <begin position="101"/>
        <end position="157"/>
    </location>
</feature>
<dbReference type="Proteomes" id="UP000322915">
    <property type="component" value="Unassembled WGS sequence"/>
</dbReference>
<comment type="similarity">
    <text evidence="1">Belongs to the membrane fusion protein (MFP) (TC 8.A.1) family.</text>
</comment>
<evidence type="ECO:0000313" key="7">
    <source>
        <dbReference type="Proteomes" id="UP000027154"/>
    </source>
</evidence>
<reference evidence="6 7" key="1">
    <citation type="submission" date="2014-04" db="EMBL/GenBank/DDBJ databases">
        <title>Pseudoalteromonas galatheae sp. nov., isolated from a deep-sea polychaete near Canal Concepcion, Chile.</title>
        <authorList>
            <person name="Machado H.R."/>
            <person name="Gram L."/>
            <person name="Vynne N.G."/>
        </authorList>
    </citation>
    <scope>NUCLEOTIDE SEQUENCE [LARGE SCALE GENOMIC DNA]</scope>
    <source>
        <strain evidence="6 7">KMM216</strain>
    </source>
</reference>
<evidence type="ECO:0000313" key="8">
    <source>
        <dbReference type="Proteomes" id="UP000322915"/>
    </source>
</evidence>
<keyword evidence="8" id="KW-1185">Reference proteome</keyword>
<dbReference type="Proteomes" id="UP000027154">
    <property type="component" value="Unassembled WGS sequence"/>
</dbReference>
<reference evidence="8 9" key="2">
    <citation type="submission" date="2019-01" db="EMBL/GenBank/DDBJ databases">
        <title>Genome sequences of marine Pseudoalteromonas species.</title>
        <authorList>
            <person name="Boraston A.B."/>
            <person name="Hehemann J.-H."/>
            <person name="Vickers C.J."/>
            <person name="Salama-Alber O."/>
            <person name="Abe K."/>
            <person name="Hettle A.J."/>
        </authorList>
    </citation>
    <scope>NUCLEOTIDE SEQUENCE [LARGE SCALE GENOMIC DNA]</scope>
    <source>
        <strain evidence="5 9">PS42</strain>
        <strain evidence="4 8">PS47</strain>
    </source>
</reference>
<feature type="domain" description="Multidrug resistance protein MdtA-like C-terminal permuted SH3" evidence="3">
    <location>
        <begin position="279"/>
        <end position="333"/>
    </location>
</feature>
<dbReference type="EMBL" id="SEUK01000042">
    <property type="protein sequence ID" value="KAA1163429.1"/>
    <property type="molecule type" value="Genomic_DNA"/>
</dbReference>
<evidence type="ECO:0000259" key="3">
    <source>
        <dbReference type="Pfam" id="PF25967"/>
    </source>
</evidence>
<evidence type="ECO:0000313" key="6">
    <source>
        <dbReference type="EMBL" id="KDC51528.1"/>
    </source>
</evidence>
<evidence type="ECO:0000259" key="2">
    <source>
        <dbReference type="Pfam" id="PF25876"/>
    </source>
</evidence>
<dbReference type="SUPFAM" id="SSF111369">
    <property type="entry name" value="HlyD-like secretion proteins"/>
    <property type="match status" value="1"/>
</dbReference>
<proteinExistence type="inferred from homology"/>
<dbReference type="OrthoDB" id="9806939at2"/>
<dbReference type="InterPro" id="IPR006143">
    <property type="entry name" value="RND_pump_MFP"/>
</dbReference>
<organism evidence="5 9">
    <name type="scientific">Pseudoalteromonas fuliginea</name>
    <dbReference type="NCBI Taxonomy" id="1872678"/>
    <lineage>
        <taxon>Bacteria</taxon>
        <taxon>Pseudomonadati</taxon>
        <taxon>Pseudomonadota</taxon>
        <taxon>Gammaproteobacteria</taxon>
        <taxon>Alteromonadales</taxon>
        <taxon>Pseudoalteromonadaceae</taxon>
        <taxon>Pseudoalteromonas</taxon>
    </lineage>
</organism>
<evidence type="ECO:0000313" key="4">
    <source>
        <dbReference type="EMBL" id="KAA1158238.1"/>
    </source>
</evidence>
<dbReference type="Gene3D" id="2.40.30.170">
    <property type="match status" value="1"/>
</dbReference>
<dbReference type="EMBL" id="SEUJ01000065">
    <property type="protein sequence ID" value="KAA1158238.1"/>
    <property type="molecule type" value="Genomic_DNA"/>
</dbReference>
<dbReference type="GO" id="GO:1990281">
    <property type="term" value="C:efflux pump complex"/>
    <property type="evidence" value="ECO:0007669"/>
    <property type="project" value="TreeGrafter"/>
</dbReference>
<evidence type="ECO:0000313" key="9">
    <source>
        <dbReference type="Proteomes" id="UP000324162"/>
    </source>
</evidence>
<comment type="caution">
    <text evidence="5">The sequence shown here is derived from an EMBL/GenBank/DDBJ whole genome shotgun (WGS) entry which is preliminary data.</text>
</comment>
<sequence length="371" mass="40789">MNFIPWITTTGILAILIAGSFAVKSNIIDARSNIGNEQSANVEAMYVEKVAHQSHIDISGIVKAPKTLSLINESAGKVTKLYLQSGGITYAGDTLLEIEHEEEKAQLQIAKSRFELQNTTVKRYKSLYNSNKLSAQQLDESTALLAQYQAEINLLSAKIAKKVITAPFTARVGIHDLQVGQFLPANTNLTQLIGIEKYMWVDFSLPQTYTELAINTPVVLTLLDDTQTEIIAQVASVAPEMSKHSRQLKYRAKITLGNTKLNSNQLVKIKVPIGNKKEVVAIPYLAVIKGKLGNYVYLLNKDEEGKTYAKRTQVELGERIGDLVMITNGLTSGALIASHGAFKLRDGLRAYLLNSERTVAMEDTLSPKVSL</sequence>
<dbReference type="Gene3D" id="2.40.50.100">
    <property type="match status" value="1"/>
</dbReference>
<dbReference type="AlphaFoldDB" id="A0A063KN61"/>